<feature type="compositionally biased region" description="Basic and acidic residues" evidence="1">
    <location>
        <begin position="164"/>
        <end position="183"/>
    </location>
</feature>
<proteinExistence type="predicted"/>
<protein>
    <submittedName>
        <fullName evidence="3">LysM peptidoglycan-binding domain-containing protein</fullName>
    </submittedName>
</protein>
<organism evidence="3 4">
    <name type="scientific">Paenibacillus roseus</name>
    <dbReference type="NCBI Taxonomy" id="2798579"/>
    <lineage>
        <taxon>Bacteria</taxon>
        <taxon>Bacillati</taxon>
        <taxon>Bacillota</taxon>
        <taxon>Bacilli</taxon>
        <taxon>Bacillales</taxon>
        <taxon>Paenibacillaceae</taxon>
        <taxon>Paenibacillus</taxon>
    </lineage>
</organism>
<reference evidence="3" key="1">
    <citation type="submission" date="2020-12" db="EMBL/GenBank/DDBJ databases">
        <authorList>
            <person name="Huq M.A."/>
        </authorList>
    </citation>
    <scope>NUCLEOTIDE SEQUENCE</scope>
    <source>
        <strain evidence="3">MAHUQ-46</strain>
    </source>
</reference>
<dbReference type="SMART" id="SM00257">
    <property type="entry name" value="LysM"/>
    <property type="match status" value="1"/>
</dbReference>
<evidence type="ECO:0000313" key="4">
    <source>
        <dbReference type="Proteomes" id="UP000640274"/>
    </source>
</evidence>
<sequence length="238" mass="27296">MAEEKTNNKKVKHSFLQLSFNNGAEVLIFPVLPEEILVKKKGKGQTYDIVGLGEVNVIKSRELAEVSFESFFPADKNAPYLSVPITQFNDPETCVKKINGWQESIYPCRLLVQTENLKFTIAVSIESFERWEAAGHGGDIYFSLTLKEYKFYSVRRLVTEEDEKTGKTKVKQEPAKRPDERVPPDTYVLKQNDNLWKVAQLQLGDGSRWKELMKLNNLTEAQVKKLQVGMVLKLPKRK</sequence>
<dbReference type="EMBL" id="JAELUP010000014">
    <property type="protein sequence ID" value="MBJ6360880.1"/>
    <property type="molecule type" value="Genomic_DNA"/>
</dbReference>
<dbReference type="PROSITE" id="PS51782">
    <property type="entry name" value="LYSM"/>
    <property type="match status" value="1"/>
</dbReference>
<comment type="caution">
    <text evidence="3">The sequence shown here is derived from an EMBL/GenBank/DDBJ whole genome shotgun (WGS) entry which is preliminary data.</text>
</comment>
<dbReference type="Proteomes" id="UP000640274">
    <property type="component" value="Unassembled WGS sequence"/>
</dbReference>
<dbReference type="Pfam" id="PF01476">
    <property type="entry name" value="LysM"/>
    <property type="match status" value="1"/>
</dbReference>
<evidence type="ECO:0000313" key="3">
    <source>
        <dbReference type="EMBL" id="MBJ6360880.1"/>
    </source>
</evidence>
<feature type="domain" description="LysM" evidence="2">
    <location>
        <begin position="185"/>
        <end position="234"/>
    </location>
</feature>
<keyword evidence="4" id="KW-1185">Reference proteome</keyword>
<gene>
    <name evidence="3" type="ORF">JFN88_06055</name>
</gene>
<dbReference type="InterPro" id="IPR018392">
    <property type="entry name" value="LysM"/>
</dbReference>
<evidence type="ECO:0000256" key="1">
    <source>
        <dbReference type="SAM" id="MobiDB-lite"/>
    </source>
</evidence>
<dbReference type="RefSeq" id="WP_199018436.1">
    <property type="nucleotide sequence ID" value="NZ_JAELUP010000014.1"/>
</dbReference>
<dbReference type="Gene3D" id="3.10.350.10">
    <property type="entry name" value="LysM domain"/>
    <property type="match status" value="1"/>
</dbReference>
<evidence type="ECO:0000259" key="2">
    <source>
        <dbReference type="PROSITE" id="PS51782"/>
    </source>
</evidence>
<dbReference type="AlphaFoldDB" id="A0A934MKC1"/>
<name>A0A934MKC1_9BACL</name>
<dbReference type="SUPFAM" id="SSF54106">
    <property type="entry name" value="LysM domain"/>
    <property type="match status" value="1"/>
</dbReference>
<accession>A0A934MKC1</accession>
<feature type="region of interest" description="Disordered" evidence="1">
    <location>
        <begin position="163"/>
        <end position="184"/>
    </location>
</feature>
<dbReference type="InterPro" id="IPR036779">
    <property type="entry name" value="LysM_dom_sf"/>
</dbReference>